<proteinExistence type="predicted"/>
<dbReference type="Proteomes" id="UP000248395">
    <property type="component" value="Unassembled WGS sequence"/>
</dbReference>
<organism evidence="9 10">
    <name type="scientific">Aquitalea magnusonii</name>
    <dbReference type="NCBI Taxonomy" id="332411"/>
    <lineage>
        <taxon>Bacteria</taxon>
        <taxon>Pseudomonadati</taxon>
        <taxon>Pseudomonadota</taxon>
        <taxon>Betaproteobacteria</taxon>
        <taxon>Neisseriales</taxon>
        <taxon>Chromobacteriaceae</taxon>
        <taxon>Aquitalea</taxon>
    </lineage>
</organism>
<dbReference type="AlphaFoldDB" id="A0A318JPZ6"/>
<evidence type="ECO:0000256" key="4">
    <source>
        <dbReference type="ARBA" id="ARBA00022982"/>
    </source>
</evidence>
<comment type="caution">
    <text evidence="9">The sequence shown here is derived from an EMBL/GenBank/DDBJ whole genome shotgun (WGS) entry which is preliminary data.</text>
</comment>
<feature type="binding site" description="covalent" evidence="6">
    <location>
        <position position="33"/>
    </location>
    <ligand>
        <name>heme c</name>
        <dbReference type="ChEBI" id="CHEBI:61717"/>
    </ligand>
</feature>
<sequence length="102" mass="10536">MKHALIALALGGLMSAGLAEAASGPELAKQYNCLACHSVDAKLVGPSYKQVAAKYKGQDVTAKLMQKVKAGGSGSFGAIPMSPNPQVPDADLKQLVTWILAQ</sequence>
<dbReference type="SUPFAM" id="SSF46626">
    <property type="entry name" value="Cytochrome c"/>
    <property type="match status" value="1"/>
</dbReference>
<evidence type="ECO:0000313" key="10">
    <source>
        <dbReference type="Proteomes" id="UP000248395"/>
    </source>
</evidence>
<keyword evidence="5 6" id="KW-0408">Iron</keyword>
<dbReference type="GO" id="GO:0020037">
    <property type="term" value="F:heme binding"/>
    <property type="evidence" value="ECO:0007669"/>
    <property type="project" value="InterPro"/>
</dbReference>
<dbReference type="EMBL" id="QJKC01000002">
    <property type="protein sequence ID" value="PXX50489.1"/>
    <property type="molecule type" value="Genomic_DNA"/>
</dbReference>
<keyword evidence="4" id="KW-0249">Electron transport</keyword>
<name>A0A318JPZ6_9NEIS</name>
<dbReference type="InterPro" id="IPR009056">
    <property type="entry name" value="Cyt_c-like_dom"/>
</dbReference>
<keyword evidence="3 6" id="KW-0479">Metal-binding</keyword>
<evidence type="ECO:0000256" key="1">
    <source>
        <dbReference type="ARBA" id="ARBA00022448"/>
    </source>
</evidence>
<dbReference type="Pfam" id="PF00034">
    <property type="entry name" value="Cytochrom_C"/>
    <property type="match status" value="1"/>
</dbReference>
<evidence type="ECO:0000256" key="5">
    <source>
        <dbReference type="ARBA" id="ARBA00023004"/>
    </source>
</evidence>
<dbReference type="RefSeq" id="WP_059286299.1">
    <property type="nucleotide sequence ID" value="NZ_LNQU01000070.1"/>
</dbReference>
<evidence type="ECO:0000256" key="6">
    <source>
        <dbReference type="PIRSR" id="PIRSR602324-1"/>
    </source>
</evidence>
<gene>
    <name evidence="9" type="ORF">DFR38_102138</name>
</gene>
<evidence type="ECO:0000259" key="8">
    <source>
        <dbReference type="PROSITE" id="PS51007"/>
    </source>
</evidence>
<dbReference type="PROSITE" id="PS51007">
    <property type="entry name" value="CYTC"/>
    <property type="match status" value="1"/>
</dbReference>
<dbReference type="OrthoDB" id="9814063at2"/>
<feature type="domain" description="Cytochrome c" evidence="8">
    <location>
        <begin position="19"/>
        <end position="102"/>
    </location>
</feature>
<keyword evidence="1" id="KW-0813">Transport</keyword>
<accession>A0A318JPZ6</accession>
<feature type="signal peptide" evidence="7">
    <location>
        <begin position="1"/>
        <end position="21"/>
    </location>
</feature>
<feature type="chain" id="PRO_5016463940" evidence="7">
    <location>
        <begin position="22"/>
        <end position="102"/>
    </location>
</feature>
<keyword evidence="7" id="KW-0732">Signal</keyword>
<keyword evidence="2 6" id="KW-0349">Heme</keyword>
<evidence type="ECO:0000256" key="3">
    <source>
        <dbReference type="ARBA" id="ARBA00022723"/>
    </source>
</evidence>
<dbReference type="InterPro" id="IPR002324">
    <property type="entry name" value="Cyt_c_ID"/>
</dbReference>
<comment type="PTM">
    <text evidence="6">Binds 1 heme c group covalently per subunit.</text>
</comment>
<protein>
    <submittedName>
        <fullName evidence="9">Cytochrome c</fullName>
    </submittedName>
</protein>
<feature type="binding site" description="covalent" evidence="6">
    <location>
        <position position="37"/>
    </location>
    <ligand>
        <name>heme c</name>
        <dbReference type="ChEBI" id="CHEBI:61717"/>
    </ligand>
</feature>
<dbReference type="GO" id="GO:0009055">
    <property type="term" value="F:electron transfer activity"/>
    <property type="evidence" value="ECO:0007669"/>
    <property type="project" value="InterPro"/>
</dbReference>
<keyword evidence="10" id="KW-1185">Reference proteome</keyword>
<feature type="binding site" description="covalent" evidence="6">
    <location>
        <position position="81"/>
    </location>
    <ligand>
        <name>heme c</name>
        <dbReference type="ChEBI" id="CHEBI:61717"/>
    </ligand>
</feature>
<dbReference type="GO" id="GO:0005506">
    <property type="term" value="F:iron ion binding"/>
    <property type="evidence" value="ECO:0007669"/>
    <property type="project" value="InterPro"/>
</dbReference>
<reference evidence="9 10" key="1">
    <citation type="submission" date="2018-05" db="EMBL/GenBank/DDBJ databases">
        <title>Genomic Encyclopedia of Type Strains, Phase IV (KMG-IV): sequencing the most valuable type-strain genomes for metagenomic binning, comparative biology and taxonomic classification.</title>
        <authorList>
            <person name="Goeker M."/>
        </authorList>
    </citation>
    <scope>NUCLEOTIDE SEQUENCE [LARGE SCALE GENOMIC DNA]</scope>
    <source>
        <strain evidence="9 10">DSM 25134</strain>
    </source>
</reference>
<evidence type="ECO:0000256" key="7">
    <source>
        <dbReference type="SAM" id="SignalP"/>
    </source>
</evidence>
<evidence type="ECO:0000256" key="2">
    <source>
        <dbReference type="ARBA" id="ARBA00022617"/>
    </source>
</evidence>
<dbReference type="InterPro" id="IPR036909">
    <property type="entry name" value="Cyt_c-like_dom_sf"/>
</dbReference>
<dbReference type="Gene3D" id="1.10.760.10">
    <property type="entry name" value="Cytochrome c-like domain"/>
    <property type="match status" value="1"/>
</dbReference>
<dbReference type="PRINTS" id="PR00606">
    <property type="entry name" value="CYTCHROMECID"/>
</dbReference>
<evidence type="ECO:0000313" key="9">
    <source>
        <dbReference type="EMBL" id="PXX50489.1"/>
    </source>
</evidence>